<dbReference type="SMART" id="SM00233">
    <property type="entry name" value="PH"/>
    <property type="match status" value="2"/>
</dbReference>
<feature type="region of interest" description="Disordered" evidence="1">
    <location>
        <begin position="1"/>
        <end position="92"/>
    </location>
</feature>
<proteinExistence type="predicted"/>
<dbReference type="InterPro" id="IPR051707">
    <property type="entry name" value="PI-Interact_SigTrans_Reg"/>
</dbReference>
<gene>
    <name evidence="3" type="ORF">Clacol_002602</name>
</gene>
<dbReference type="InterPro" id="IPR011993">
    <property type="entry name" value="PH-like_dom_sf"/>
</dbReference>
<feature type="region of interest" description="Disordered" evidence="1">
    <location>
        <begin position="411"/>
        <end position="443"/>
    </location>
</feature>
<evidence type="ECO:0000256" key="1">
    <source>
        <dbReference type="SAM" id="MobiDB-lite"/>
    </source>
</evidence>
<dbReference type="AlphaFoldDB" id="A0AAV5A183"/>
<dbReference type="PANTHER" id="PTHR14336:SF8">
    <property type="entry name" value="PROTEIN OPY1"/>
    <property type="match status" value="1"/>
</dbReference>
<keyword evidence="4" id="KW-1185">Reference proteome</keyword>
<protein>
    <recommendedName>
        <fullName evidence="2">PH domain-containing protein</fullName>
    </recommendedName>
</protein>
<dbReference type="Proteomes" id="UP001050691">
    <property type="component" value="Unassembled WGS sequence"/>
</dbReference>
<evidence type="ECO:0000313" key="4">
    <source>
        <dbReference type="Proteomes" id="UP001050691"/>
    </source>
</evidence>
<dbReference type="EMBL" id="BPWL01000003">
    <property type="protein sequence ID" value="GJJ08387.1"/>
    <property type="molecule type" value="Genomic_DNA"/>
</dbReference>
<dbReference type="InterPro" id="IPR001849">
    <property type="entry name" value="PH_domain"/>
</dbReference>
<organism evidence="3 4">
    <name type="scientific">Clathrus columnatus</name>
    <dbReference type="NCBI Taxonomy" id="1419009"/>
    <lineage>
        <taxon>Eukaryota</taxon>
        <taxon>Fungi</taxon>
        <taxon>Dikarya</taxon>
        <taxon>Basidiomycota</taxon>
        <taxon>Agaricomycotina</taxon>
        <taxon>Agaricomycetes</taxon>
        <taxon>Phallomycetidae</taxon>
        <taxon>Phallales</taxon>
        <taxon>Clathraceae</taxon>
        <taxon>Clathrus</taxon>
    </lineage>
</organism>
<feature type="compositionally biased region" description="Basic and acidic residues" evidence="1">
    <location>
        <begin position="364"/>
        <end position="374"/>
    </location>
</feature>
<feature type="region of interest" description="Disordered" evidence="1">
    <location>
        <begin position="224"/>
        <end position="261"/>
    </location>
</feature>
<feature type="compositionally biased region" description="Acidic residues" evidence="1">
    <location>
        <begin position="82"/>
        <end position="91"/>
    </location>
</feature>
<feature type="compositionally biased region" description="Polar residues" evidence="1">
    <location>
        <begin position="53"/>
        <end position="79"/>
    </location>
</feature>
<feature type="compositionally biased region" description="Low complexity" evidence="1">
    <location>
        <begin position="225"/>
        <end position="234"/>
    </location>
</feature>
<feature type="compositionally biased region" description="Basic residues" evidence="1">
    <location>
        <begin position="434"/>
        <end position="443"/>
    </location>
</feature>
<feature type="compositionally biased region" description="Polar residues" evidence="1">
    <location>
        <begin position="243"/>
        <end position="254"/>
    </location>
</feature>
<dbReference type="Pfam" id="PF00169">
    <property type="entry name" value="PH"/>
    <property type="match status" value="2"/>
</dbReference>
<sequence length="443" mass="48915">MSTTITAKPPLPPPSPQEIYRKLSQSRLGVPASYVSGAESDSDSQPLHDMTPHSPNSGGSHFASSSQPPLQSIAERSNPSGDESDEDDEEGAWGRVADHTRVDEQQDEVAVKSGYLWKKGTRRKKKKLKMTTGDRHGRNAAYYKTSAEYQLLRLLDMSEVHSVTPVVLKKHENTFGLVLPTRTLYLKTESQEKVDSWVKAINQVREHLQSTTSIIPLPTPPIPIPHSHQQQRGSIGRRGGDDFSTSPTAHPVTSSDEEDLGPLMSLTDARTFSPATGSGAGSVSTTDPTKVVLSGYLMKCGKRKSWRKRWFVLTGEKLTYCGNHMDQRHQREIPLSQMLDAMESPLPARHGITQISAPVTSNTQDDRGDTNGENHTFRLVTTKRSLLLCAPSEEEEIRWLSAVRALIARRTGKPELGTGGSTGRSQQQPQQQQQRRRASVTGE</sequence>
<feature type="region of interest" description="Disordered" evidence="1">
    <location>
        <begin position="354"/>
        <end position="374"/>
    </location>
</feature>
<name>A0AAV5A183_9AGAM</name>
<evidence type="ECO:0000259" key="2">
    <source>
        <dbReference type="PROSITE" id="PS50003"/>
    </source>
</evidence>
<accession>A0AAV5A183</accession>
<dbReference type="SUPFAM" id="SSF50729">
    <property type="entry name" value="PH domain-like"/>
    <property type="match status" value="2"/>
</dbReference>
<feature type="compositionally biased region" description="Polar residues" evidence="1">
    <location>
        <begin position="354"/>
        <end position="363"/>
    </location>
</feature>
<dbReference type="PROSITE" id="PS50003">
    <property type="entry name" value="PH_DOMAIN"/>
    <property type="match status" value="2"/>
</dbReference>
<evidence type="ECO:0000313" key="3">
    <source>
        <dbReference type="EMBL" id="GJJ08387.1"/>
    </source>
</evidence>
<dbReference type="PANTHER" id="PTHR14336">
    <property type="entry name" value="TANDEM PH DOMAIN CONTAINING PROTEIN"/>
    <property type="match status" value="1"/>
</dbReference>
<feature type="compositionally biased region" description="Low complexity" evidence="1">
    <location>
        <begin position="423"/>
        <end position="433"/>
    </location>
</feature>
<reference evidence="3" key="1">
    <citation type="submission" date="2021-10" db="EMBL/GenBank/DDBJ databases">
        <title>De novo Genome Assembly of Clathrus columnatus (Basidiomycota, Fungi) Using Illumina and Nanopore Sequence Data.</title>
        <authorList>
            <person name="Ogiso-Tanaka E."/>
            <person name="Itagaki H."/>
            <person name="Hosoya T."/>
            <person name="Hosaka K."/>
        </authorList>
    </citation>
    <scope>NUCLEOTIDE SEQUENCE</scope>
    <source>
        <strain evidence="3">MO-923</strain>
    </source>
</reference>
<feature type="domain" description="PH" evidence="2">
    <location>
        <begin position="290"/>
        <end position="408"/>
    </location>
</feature>
<comment type="caution">
    <text evidence="3">The sequence shown here is derived from an EMBL/GenBank/DDBJ whole genome shotgun (WGS) entry which is preliminary data.</text>
</comment>
<dbReference type="Gene3D" id="2.30.29.30">
    <property type="entry name" value="Pleckstrin-homology domain (PH domain)/Phosphotyrosine-binding domain (PTB)"/>
    <property type="match status" value="2"/>
</dbReference>
<feature type="domain" description="PH" evidence="2">
    <location>
        <begin position="109"/>
        <end position="206"/>
    </location>
</feature>